<feature type="signal peptide" evidence="1">
    <location>
        <begin position="1"/>
        <end position="34"/>
    </location>
</feature>
<evidence type="ECO:0000256" key="1">
    <source>
        <dbReference type="SAM" id="SignalP"/>
    </source>
</evidence>
<protein>
    <submittedName>
        <fullName evidence="2">Uncharacterized protein</fullName>
    </submittedName>
</protein>
<dbReference type="Proteomes" id="UP000249081">
    <property type="component" value="Unassembled WGS sequence"/>
</dbReference>
<gene>
    <name evidence="2" type="ORF">DCF17_03010</name>
</gene>
<sequence>MFTQWKKLRSSVIALATSLSVVLLSSPLVGQVFAQLGDGTQLIDLPPVYRRDRSSVRAVAITQESAAAPQEHLSAPILIQPLEESVSGVRRSD</sequence>
<evidence type="ECO:0000313" key="3">
    <source>
        <dbReference type="Proteomes" id="UP000249081"/>
    </source>
</evidence>
<dbReference type="EMBL" id="QBMN01000012">
    <property type="protein sequence ID" value="PZO44869.1"/>
    <property type="molecule type" value="Genomic_DNA"/>
</dbReference>
<dbReference type="AlphaFoldDB" id="A0A2W4WSQ9"/>
<name>A0A2W4WSQ9_9CYAN</name>
<feature type="chain" id="PRO_5015883542" evidence="1">
    <location>
        <begin position="35"/>
        <end position="93"/>
    </location>
</feature>
<reference evidence="2 3" key="2">
    <citation type="submission" date="2018-06" db="EMBL/GenBank/DDBJ databases">
        <title>Metagenomic assembly of (sub)arctic Cyanobacteria and their associated microbiome from non-axenic cultures.</title>
        <authorList>
            <person name="Baurain D."/>
        </authorList>
    </citation>
    <scope>NUCLEOTIDE SEQUENCE [LARGE SCALE GENOMIC DNA]</scope>
    <source>
        <strain evidence="2">ULC041bin1</strain>
    </source>
</reference>
<comment type="caution">
    <text evidence="2">The sequence shown here is derived from an EMBL/GenBank/DDBJ whole genome shotgun (WGS) entry which is preliminary data.</text>
</comment>
<keyword evidence="1" id="KW-0732">Signal</keyword>
<accession>A0A2W4WSQ9</accession>
<evidence type="ECO:0000313" key="2">
    <source>
        <dbReference type="EMBL" id="PZO44869.1"/>
    </source>
</evidence>
<organism evidence="2 3">
    <name type="scientific">Shackletoniella antarctica</name>
    <dbReference type="NCBI Taxonomy" id="268115"/>
    <lineage>
        <taxon>Bacteria</taxon>
        <taxon>Bacillati</taxon>
        <taxon>Cyanobacteriota</taxon>
        <taxon>Cyanophyceae</taxon>
        <taxon>Oculatellales</taxon>
        <taxon>Oculatellaceae</taxon>
        <taxon>Shackletoniella</taxon>
    </lineage>
</organism>
<reference evidence="3" key="1">
    <citation type="submission" date="2018-04" db="EMBL/GenBank/DDBJ databases">
        <authorList>
            <person name="Cornet L."/>
        </authorList>
    </citation>
    <scope>NUCLEOTIDE SEQUENCE [LARGE SCALE GENOMIC DNA]</scope>
</reference>
<proteinExistence type="predicted"/>